<evidence type="ECO:0000256" key="4">
    <source>
        <dbReference type="ARBA" id="ARBA00023136"/>
    </source>
</evidence>
<dbReference type="RefSeq" id="WP_380716027.1">
    <property type="nucleotide sequence ID" value="NZ_JBHSGI010000002.1"/>
</dbReference>
<gene>
    <name evidence="6" type="ORF">ACFO5X_04445</name>
</gene>
<keyword evidence="7" id="KW-1185">Reference proteome</keyword>
<dbReference type="Pfam" id="PF01124">
    <property type="entry name" value="MAPEG"/>
    <property type="match status" value="1"/>
</dbReference>
<dbReference type="Gene3D" id="1.20.120.550">
    <property type="entry name" value="Membrane associated eicosanoid/glutathione metabolism-like domain"/>
    <property type="match status" value="1"/>
</dbReference>
<proteinExistence type="predicted"/>
<reference evidence="7" key="1">
    <citation type="journal article" date="2019" name="Int. J. Syst. Evol. Microbiol.">
        <title>The Global Catalogue of Microorganisms (GCM) 10K type strain sequencing project: providing services to taxonomists for standard genome sequencing and annotation.</title>
        <authorList>
            <consortium name="The Broad Institute Genomics Platform"/>
            <consortium name="The Broad Institute Genome Sequencing Center for Infectious Disease"/>
            <person name="Wu L."/>
            <person name="Ma J."/>
        </authorList>
    </citation>
    <scope>NUCLEOTIDE SEQUENCE [LARGE SCALE GENOMIC DNA]</scope>
    <source>
        <strain evidence="7">CGMCC 4.7283</strain>
    </source>
</reference>
<keyword evidence="4 5" id="KW-0472">Membrane</keyword>
<dbReference type="InterPro" id="IPR023352">
    <property type="entry name" value="MAPEG-like_dom_sf"/>
</dbReference>
<accession>A0ABV9KD41</accession>
<feature type="transmembrane region" description="Helical" evidence="5">
    <location>
        <begin position="7"/>
        <end position="26"/>
    </location>
</feature>
<dbReference type="SUPFAM" id="SSF161084">
    <property type="entry name" value="MAPEG domain-like"/>
    <property type="match status" value="1"/>
</dbReference>
<protein>
    <submittedName>
        <fullName evidence="6">MAPEG family protein</fullName>
    </submittedName>
</protein>
<comment type="caution">
    <text evidence="6">The sequence shown here is derived from an EMBL/GenBank/DDBJ whole genome shotgun (WGS) entry which is preliminary data.</text>
</comment>
<keyword evidence="3 5" id="KW-1133">Transmembrane helix</keyword>
<dbReference type="InterPro" id="IPR001129">
    <property type="entry name" value="Membr-assoc_MAPEG"/>
</dbReference>
<sequence>MDKRGTILIGMAAGALWALAVVWGAQRAGLAFMTPLVGVPLAMAPVGLVMTLMIGRLAQRRFFDDRVIDGDAFPPGSPGWVDQRVLSNTAEQALLALLIWPFVALTMGGQVAVVLGLAFALARLLFWIGYHLSPPLRALGFAATFYTTVLAGLWSLAVWL</sequence>
<evidence type="ECO:0000313" key="7">
    <source>
        <dbReference type="Proteomes" id="UP001595973"/>
    </source>
</evidence>
<feature type="transmembrane region" description="Helical" evidence="5">
    <location>
        <begin position="138"/>
        <end position="159"/>
    </location>
</feature>
<dbReference type="Proteomes" id="UP001595973">
    <property type="component" value="Unassembled WGS sequence"/>
</dbReference>
<keyword evidence="2 5" id="KW-0812">Transmembrane</keyword>
<name>A0ABV9KD41_9RHOB</name>
<feature type="transmembrane region" description="Helical" evidence="5">
    <location>
        <begin position="93"/>
        <end position="126"/>
    </location>
</feature>
<evidence type="ECO:0000256" key="3">
    <source>
        <dbReference type="ARBA" id="ARBA00022989"/>
    </source>
</evidence>
<evidence type="ECO:0000256" key="1">
    <source>
        <dbReference type="ARBA" id="ARBA00004370"/>
    </source>
</evidence>
<evidence type="ECO:0000256" key="2">
    <source>
        <dbReference type="ARBA" id="ARBA00022692"/>
    </source>
</evidence>
<feature type="transmembrane region" description="Helical" evidence="5">
    <location>
        <begin position="32"/>
        <end position="54"/>
    </location>
</feature>
<dbReference type="EMBL" id="JBHSGI010000002">
    <property type="protein sequence ID" value="MFC4667793.1"/>
    <property type="molecule type" value="Genomic_DNA"/>
</dbReference>
<organism evidence="6 7">
    <name type="scientific">Seohaeicola nanhaiensis</name>
    <dbReference type="NCBI Taxonomy" id="1387282"/>
    <lineage>
        <taxon>Bacteria</taxon>
        <taxon>Pseudomonadati</taxon>
        <taxon>Pseudomonadota</taxon>
        <taxon>Alphaproteobacteria</taxon>
        <taxon>Rhodobacterales</taxon>
        <taxon>Roseobacteraceae</taxon>
        <taxon>Seohaeicola</taxon>
    </lineage>
</organism>
<evidence type="ECO:0000313" key="6">
    <source>
        <dbReference type="EMBL" id="MFC4667793.1"/>
    </source>
</evidence>
<comment type="subcellular location">
    <subcellularLocation>
        <location evidence="1">Membrane</location>
    </subcellularLocation>
</comment>
<evidence type="ECO:0000256" key="5">
    <source>
        <dbReference type="SAM" id="Phobius"/>
    </source>
</evidence>